<accession>A0AA46SU07</accession>
<dbReference type="PROSITE" id="PS51257">
    <property type="entry name" value="PROKAR_LIPOPROTEIN"/>
    <property type="match status" value="1"/>
</dbReference>
<gene>
    <name evidence="3" type="ORF">NG824_18870</name>
</gene>
<evidence type="ECO:0008006" key="5">
    <source>
        <dbReference type="Google" id="ProtNLM"/>
    </source>
</evidence>
<feature type="signal peptide" evidence="2">
    <location>
        <begin position="1"/>
        <end position="23"/>
    </location>
</feature>
<name>A0AA46SU07_9XANT</name>
<evidence type="ECO:0000313" key="4">
    <source>
        <dbReference type="Proteomes" id="UP001164392"/>
    </source>
</evidence>
<proteinExistence type="predicted"/>
<feature type="region of interest" description="Disordered" evidence="1">
    <location>
        <begin position="25"/>
        <end position="52"/>
    </location>
</feature>
<sequence length="232" mass="24509">MPSLPRCVPFLLAASLIGCQPSAQTTPADHAANGGTDSPSPAPATVKASASPAASLSGEASLQPLLKPGDQILAFKQHDLTGNGGADAVAIVRHANADASGNTCELLILQQANAAWNVADRSPQAVDCLYNDVARNAKRLDDNLSLKPQEIVYVNQQTRSNVTYTLKYDPAKKAWYLAEASSTAPAENPQSGAMDVFRGTASYPADFAWTPISQIDPEKLQDAMDKHRAVVQ</sequence>
<organism evidence="3 4">
    <name type="scientific">Xanthomonas sacchari</name>
    <dbReference type="NCBI Taxonomy" id="56458"/>
    <lineage>
        <taxon>Bacteria</taxon>
        <taxon>Pseudomonadati</taxon>
        <taxon>Pseudomonadota</taxon>
        <taxon>Gammaproteobacteria</taxon>
        <taxon>Lysobacterales</taxon>
        <taxon>Lysobacteraceae</taxon>
        <taxon>Xanthomonas</taxon>
    </lineage>
</organism>
<protein>
    <recommendedName>
        <fullName evidence="5">Lipoprotein</fullName>
    </recommendedName>
</protein>
<evidence type="ECO:0000256" key="2">
    <source>
        <dbReference type="SAM" id="SignalP"/>
    </source>
</evidence>
<feature type="chain" id="PRO_5041409148" description="Lipoprotein" evidence="2">
    <location>
        <begin position="24"/>
        <end position="232"/>
    </location>
</feature>
<evidence type="ECO:0000313" key="3">
    <source>
        <dbReference type="EMBL" id="UYK88509.1"/>
    </source>
</evidence>
<reference evidence="3" key="1">
    <citation type="submission" date="2022-06" db="EMBL/GenBank/DDBJ databases">
        <title>Dynamics of rice microbiomes reveals core vertical transmitted seed endophytes.</title>
        <authorList>
            <person name="Liao K."/>
            <person name="Zhang X."/>
        </authorList>
    </citation>
    <scope>NUCLEOTIDE SEQUENCE</scope>
    <source>
        <strain evidence="3">JR3-14</strain>
    </source>
</reference>
<dbReference type="EMBL" id="CP099534">
    <property type="protein sequence ID" value="UYK88509.1"/>
    <property type="molecule type" value="Genomic_DNA"/>
</dbReference>
<keyword evidence="2" id="KW-0732">Signal</keyword>
<dbReference type="AlphaFoldDB" id="A0AA46SU07"/>
<dbReference type="RefSeq" id="WP_267092985.1">
    <property type="nucleotide sequence ID" value="NZ_CP099534.1"/>
</dbReference>
<evidence type="ECO:0000256" key="1">
    <source>
        <dbReference type="SAM" id="MobiDB-lite"/>
    </source>
</evidence>
<dbReference type="Proteomes" id="UP001164392">
    <property type="component" value="Chromosome"/>
</dbReference>